<organism evidence="1 4">
    <name type="scientific">Rhodococcus hoagii</name>
    <name type="common">Corynebacterium equii</name>
    <dbReference type="NCBI Taxonomy" id="43767"/>
    <lineage>
        <taxon>Bacteria</taxon>
        <taxon>Bacillati</taxon>
        <taxon>Actinomycetota</taxon>
        <taxon>Actinomycetes</taxon>
        <taxon>Mycobacteriales</taxon>
        <taxon>Nocardiaceae</taxon>
        <taxon>Prescottella</taxon>
    </lineage>
</organism>
<dbReference type="EMBL" id="WUXR01000025">
    <property type="protein sequence ID" value="MBM4568860.1"/>
    <property type="molecule type" value="Genomic_DNA"/>
</dbReference>
<dbReference type="RefSeq" id="WP_202979224.1">
    <property type="nucleotide sequence ID" value="NZ_CP095479.1"/>
</dbReference>
<dbReference type="EMBL" id="WVBC01000044">
    <property type="protein sequence ID" value="NKT81896.1"/>
    <property type="molecule type" value="Genomic_DNA"/>
</dbReference>
<protein>
    <submittedName>
        <fullName evidence="1">Uncharacterized protein</fullName>
    </submittedName>
</protein>
<gene>
    <name evidence="1" type="ORF">GS441_26660</name>
    <name evidence="2" type="ORF">GS882_28140</name>
    <name evidence="3" type="ORF">GS947_22250</name>
</gene>
<dbReference type="EMBL" id="WVDC01000017">
    <property type="protein sequence ID" value="NKW44209.1"/>
    <property type="molecule type" value="Genomic_DNA"/>
</dbReference>
<accession>A0A9Q2Z098</accession>
<dbReference type="AlphaFoldDB" id="A0A9Q2Z098"/>
<reference evidence="2" key="2">
    <citation type="journal article" date="2020" name="Environ. Microbiol.">
        <title>The novel and transferable erm(51) gene confers Macrolides, Lincosamides, and Streptogramins B (MLSB) resistance to clonal Rhodococcus equi in the environment.</title>
        <authorList>
            <person name="Huber L."/>
            <person name="Giguere S."/>
            <person name="Slovis N.M."/>
            <person name="Alvarez-Narvaez S."/>
            <person name="Hart K.A."/>
            <person name="Greiter M."/>
            <person name="Morris E.R.A."/>
            <person name="Cohen N.D."/>
        </authorList>
    </citation>
    <scope>NUCLEOTIDE SEQUENCE</scope>
    <source>
        <strain evidence="2">Lh_116_1</strain>
        <strain evidence="3">Lh_16_1</strain>
    </source>
</reference>
<comment type="caution">
    <text evidence="1">The sequence shown here is derived from an EMBL/GenBank/DDBJ whole genome shotgun (WGS) entry which is preliminary data.</text>
</comment>
<evidence type="ECO:0000313" key="3">
    <source>
        <dbReference type="EMBL" id="NKW44209.1"/>
    </source>
</evidence>
<reference evidence="1" key="1">
    <citation type="submission" date="2019-11" db="EMBL/GenBank/DDBJ databases">
        <title>Spread of Macrolides and rifampicin resistant Rhodococcus equi in clinical isolates in the USA.</title>
        <authorList>
            <person name="Alvarez-Narvaez S."/>
            <person name="Huber L."/>
            <person name="Cohen N.D."/>
            <person name="Slovis N."/>
            <person name="Greiter M."/>
            <person name="Giguere S."/>
            <person name="Hart K."/>
        </authorList>
    </citation>
    <scope>NUCLEOTIDE SEQUENCE</scope>
    <source>
        <strain evidence="1">Lh_17</strain>
    </source>
</reference>
<evidence type="ECO:0000313" key="4">
    <source>
        <dbReference type="Proteomes" id="UP000808906"/>
    </source>
</evidence>
<proteinExistence type="predicted"/>
<evidence type="ECO:0000313" key="2">
    <source>
        <dbReference type="EMBL" id="NKT81896.1"/>
    </source>
</evidence>
<dbReference type="Proteomes" id="UP000808906">
    <property type="component" value="Unassembled WGS sequence"/>
</dbReference>
<name>A0A9Q2Z098_RHOHA</name>
<evidence type="ECO:0000313" key="1">
    <source>
        <dbReference type="EMBL" id="MBM4568860.1"/>
    </source>
</evidence>
<dbReference type="Proteomes" id="UP000608063">
    <property type="component" value="Unassembled WGS sequence"/>
</dbReference>
<sequence length="66" mass="6588">MTNTENVTPAADYLSAVTTAAAELDNGGTWDITDLVRALSAADAAARAAGHTEAEVEAARLAAAGD</sequence>
<dbReference type="Proteomes" id="UP000603463">
    <property type="component" value="Unassembled WGS sequence"/>
</dbReference>